<protein>
    <submittedName>
        <fullName evidence="1">Uncharacterized protein</fullName>
    </submittedName>
</protein>
<evidence type="ECO:0000313" key="1">
    <source>
        <dbReference type="EMBL" id="MBW6530394.1"/>
    </source>
</evidence>
<reference evidence="1 2" key="1">
    <citation type="submission" date="2021-07" db="EMBL/GenBank/DDBJ databases">
        <title>Sphingomonas sp.</title>
        <authorList>
            <person name="Feng G."/>
            <person name="Li J."/>
            <person name="Pan M."/>
        </authorList>
    </citation>
    <scope>NUCLEOTIDE SEQUENCE [LARGE SCALE GENOMIC DNA]</scope>
    <source>
        <strain evidence="1 2">RRHST34</strain>
    </source>
</reference>
<evidence type="ECO:0000313" key="2">
    <source>
        <dbReference type="Proteomes" id="UP000759103"/>
    </source>
</evidence>
<keyword evidence="2" id="KW-1185">Reference proteome</keyword>
<name>A0ABS7BLB3_9SPHN</name>
<dbReference type="Proteomes" id="UP000759103">
    <property type="component" value="Unassembled WGS sequence"/>
</dbReference>
<accession>A0ABS7BLB3</accession>
<dbReference type="EMBL" id="JAHXZN010000001">
    <property type="protein sequence ID" value="MBW6530394.1"/>
    <property type="molecule type" value="Genomic_DNA"/>
</dbReference>
<sequence length="147" mass="16027">MSDFTWLHPERHDLYLAARIFAGGERDGDWIQWATNTVLIHIELYDDPLQGRNAWLFDDELAPANAFGEALWAAVEADPYRAPALLASSSVAEAVQLAAATLVAAIERNGRGISNSLAIDLVRAAAAERLSGGVQGWWANVLPFLNK</sequence>
<proteinExistence type="predicted"/>
<dbReference type="RefSeq" id="WP_219747761.1">
    <property type="nucleotide sequence ID" value="NZ_JAHXZN010000001.1"/>
</dbReference>
<gene>
    <name evidence="1" type="ORF">KZ820_06575</name>
</gene>
<comment type="caution">
    <text evidence="1">The sequence shown here is derived from an EMBL/GenBank/DDBJ whole genome shotgun (WGS) entry which is preliminary data.</text>
</comment>
<organism evidence="1 2">
    <name type="scientific">Sphingomonas citri</name>
    <dbReference type="NCBI Taxonomy" id="2862499"/>
    <lineage>
        <taxon>Bacteria</taxon>
        <taxon>Pseudomonadati</taxon>
        <taxon>Pseudomonadota</taxon>
        <taxon>Alphaproteobacteria</taxon>
        <taxon>Sphingomonadales</taxon>
        <taxon>Sphingomonadaceae</taxon>
        <taxon>Sphingomonas</taxon>
    </lineage>
</organism>